<dbReference type="SUPFAM" id="SSF81901">
    <property type="entry name" value="HCP-like"/>
    <property type="match status" value="2"/>
</dbReference>
<dbReference type="AlphaFoldDB" id="A0A2T3LEC8"/>
<keyword evidence="2" id="KW-1185">Reference proteome</keyword>
<dbReference type="EMBL" id="PYOC01000001">
    <property type="protein sequence ID" value="PSV49740.1"/>
    <property type="molecule type" value="Genomic_DNA"/>
</dbReference>
<dbReference type="RefSeq" id="WP_107252357.1">
    <property type="nucleotide sequence ID" value="NZ_PYOC01000001.1"/>
</dbReference>
<gene>
    <name evidence="1" type="ORF">C9J47_04030</name>
</gene>
<protein>
    <recommendedName>
        <fullName evidence="3">Sel1 repeat family protein</fullName>
    </recommendedName>
</protein>
<comment type="caution">
    <text evidence="1">The sequence shown here is derived from an EMBL/GenBank/DDBJ whole genome shotgun (WGS) entry which is preliminary data.</text>
</comment>
<dbReference type="InterPro" id="IPR006597">
    <property type="entry name" value="Sel1-like"/>
</dbReference>
<dbReference type="InterPro" id="IPR050767">
    <property type="entry name" value="Sel1_AlgK"/>
</dbReference>
<dbReference type="Pfam" id="PF08238">
    <property type="entry name" value="Sel1"/>
    <property type="match status" value="5"/>
</dbReference>
<name>A0A2T3LEC8_9GAMM</name>
<dbReference type="Proteomes" id="UP000241803">
    <property type="component" value="Unassembled WGS sequence"/>
</dbReference>
<accession>A0A2T3LEC8</accession>
<dbReference type="PANTHER" id="PTHR11102:SF160">
    <property type="entry name" value="ERAD-ASSOCIATED E3 UBIQUITIN-PROTEIN LIGASE COMPONENT HRD3"/>
    <property type="match status" value="1"/>
</dbReference>
<dbReference type="InterPro" id="IPR011990">
    <property type="entry name" value="TPR-like_helical_dom_sf"/>
</dbReference>
<proteinExistence type="predicted"/>
<reference evidence="1 2" key="1">
    <citation type="submission" date="2018-03" db="EMBL/GenBank/DDBJ databases">
        <title>Whole genome sequencing of Histamine producing bacteria.</title>
        <authorList>
            <person name="Butler K."/>
        </authorList>
    </citation>
    <scope>NUCLEOTIDE SEQUENCE [LARGE SCALE GENOMIC DNA]</scope>
    <source>
        <strain evidence="1 2">ATCC 19614</strain>
    </source>
</reference>
<evidence type="ECO:0000313" key="2">
    <source>
        <dbReference type="Proteomes" id="UP000241803"/>
    </source>
</evidence>
<evidence type="ECO:0008006" key="3">
    <source>
        <dbReference type="Google" id="ProtNLM"/>
    </source>
</evidence>
<dbReference type="PANTHER" id="PTHR11102">
    <property type="entry name" value="SEL-1-LIKE PROTEIN"/>
    <property type="match status" value="1"/>
</dbReference>
<evidence type="ECO:0000313" key="1">
    <source>
        <dbReference type="EMBL" id="PSV49740.1"/>
    </source>
</evidence>
<sequence>MELYKDIKFNEAKVKQIVKALKKELKNEYPEATSAFLHERMAESRGFDEWRDFRRFIKKSGVIPREKVEALIAEVIKLSGIEKYSLDDHEFRESHQILFLIQIYFNTLYINKVLARDNFYEDGREIELTIIGTEGMACIGELFLTGSEGFGVNYRNAFYLFEQAAGMGDIDSHTYLADMYKDGLGVEKNLNTAIDLYTKALEHSDSLTRLNHAKFQVAKLSLDLQVDTQIEASIATLNKLSACHGDAAFELASHYLTGIFVNQNPEKYVELLTKAVKLGSLDAEYDFAKIYRRQKDFSMSLSILTNLAGKGYVQAASDLGVMYFDGVPGVKQNVHLAREYCNQAALKGDADVQNLMGIFYETGLVERIDHHLALFWYELAAQGNDKYQKSVVRLTDLILNKNRPLTKYEQVQANQDLTHWDDF</sequence>
<dbReference type="SMART" id="SM00671">
    <property type="entry name" value="SEL1"/>
    <property type="match status" value="5"/>
</dbReference>
<organism evidence="1 2">
    <name type="scientific">Photobacterium indicum</name>
    <dbReference type="NCBI Taxonomy" id="81447"/>
    <lineage>
        <taxon>Bacteria</taxon>
        <taxon>Pseudomonadati</taxon>
        <taxon>Pseudomonadota</taxon>
        <taxon>Gammaproteobacteria</taxon>
        <taxon>Vibrionales</taxon>
        <taxon>Vibrionaceae</taxon>
        <taxon>Photobacterium</taxon>
    </lineage>
</organism>
<dbReference type="Gene3D" id="1.25.40.10">
    <property type="entry name" value="Tetratricopeptide repeat domain"/>
    <property type="match status" value="1"/>
</dbReference>